<accession>A0A3M7PP05</accession>
<keyword evidence="2" id="KW-0347">Helicase</keyword>
<dbReference type="EC" id="3.6.1.3" evidence="2"/>
<protein>
    <submittedName>
        <fullName evidence="2">Putative ATP-dependent RNA helicase DDX11</fullName>
        <ecNumber evidence="2">3.6.1.15</ecNumber>
        <ecNumber evidence="2">3.6.1.3</ecNumber>
    </submittedName>
</protein>
<dbReference type="GO" id="GO:0003677">
    <property type="term" value="F:DNA binding"/>
    <property type="evidence" value="ECO:0007669"/>
    <property type="project" value="InterPro"/>
</dbReference>
<dbReference type="PANTHER" id="PTHR11472">
    <property type="entry name" value="DNA REPAIR DEAD HELICASE RAD3/XP-D SUBFAMILY MEMBER"/>
    <property type="match status" value="1"/>
</dbReference>
<keyword evidence="2" id="KW-0067">ATP-binding</keyword>
<dbReference type="GO" id="GO:0017111">
    <property type="term" value="F:ribonucleoside triphosphate phosphatase activity"/>
    <property type="evidence" value="ECO:0007669"/>
    <property type="project" value="UniProtKB-EC"/>
</dbReference>
<keyword evidence="2" id="KW-0378">Hydrolase</keyword>
<dbReference type="AlphaFoldDB" id="A0A3M7PP05"/>
<comment type="caution">
    <text evidence="2">The sequence shown here is derived from an EMBL/GenBank/DDBJ whole genome shotgun (WGS) entry which is preliminary data.</text>
</comment>
<dbReference type="InterPro" id="IPR027417">
    <property type="entry name" value="P-loop_NTPase"/>
</dbReference>
<reference evidence="2 3" key="1">
    <citation type="journal article" date="2018" name="Sci. Rep.">
        <title>Genomic signatures of local adaptation to the degree of environmental predictability in rotifers.</title>
        <authorList>
            <person name="Franch-Gras L."/>
            <person name="Hahn C."/>
            <person name="Garcia-Roger E.M."/>
            <person name="Carmona M.J."/>
            <person name="Serra M."/>
            <person name="Gomez A."/>
        </authorList>
    </citation>
    <scope>NUCLEOTIDE SEQUENCE [LARGE SCALE GENOMIC DNA]</scope>
    <source>
        <strain evidence="2">HYR1</strain>
    </source>
</reference>
<dbReference type="InterPro" id="IPR045028">
    <property type="entry name" value="DinG/Rad3-like"/>
</dbReference>
<proteinExistence type="predicted"/>
<dbReference type="GO" id="GO:0005524">
    <property type="term" value="F:ATP binding"/>
    <property type="evidence" value="ECO:0007669"/>
    <property type="project" value="InterPro"/>
</dbReference>
<evidence type="ECO:0000313" key="2">
    <source>
        <dbReference type="EMBL" id="RNA00719.1"/>
    </source>
</evidence>
<feature type="domain" description="RAD3-like helicase DEAD" evidence="1">
    <location>
        <begin position="64"/>
        <end position="97"/>
    </location>
</feature>
<dbReference type="InterPro" id="IPR010614">
    <property type="entry name" value="RAD3-like_helicase_DEAD"/>
</dbReference>
<dbReference type="GO" id="GO:0003678">
    <property type="term" value="F:DNA helicase activity"/>
    <property type="evidence" value="ECO:0007669"/>
    <property type="project" value="InterPro"/>
</dbReference>
<organism evidence="2 3">
    <name type="scientific">Brachionus plicatilis</name>
    <name type="common">Marine rotifer</name>
    <name type="synonym">Brachionus muelleri</name>
    <dbReference type="NCBI Taxonomy" id="10195"/>
    <lineage>
        <taxon>Eukaryota</taxon>
        <taxon>Metazoa</taxon>
        <taxon>Spiralia</taxon>
        <taxon>Gnathifera</taxon>
        <taxon>Rotifera</taxon>
        <taxon>Eurotatoria</taxon>
        <taxon>Monogononta</taxon>
        <taxon>Pseudotrocha</taxon>
        <taxon>Ploima</taxon>
        <taxon>Brachionidae</taxon>
        <taxon>Brachionus</taxon>
    </lineage>
</organism>
<dbReference type="GO" id="GO:0005634">
    <property type="term" value="C:nucleus"/>
    <property type="evidence" value="ECO:0007669"/>
    <property type="project" value="TreeGrafter"/>
</dbReference>
<evidence type="ECO:0000313" key="3">
    <source>
        <dbReference type="Proteomes" id="UP000276133"/>
    </source>
</evidence>
<dbReference type="PANTHER" id="PTHR11472:SF41">
    <property type="entry name" value="ATP-DEPENDENT DNA HELICASE DDX11-RELATED"/>
    <property type="match status" value="1"/>
</dbReference>
<dbReference type="OrthoDB" id="19182at2759"/>
<keyword evidence="2" id="KW-0547">Nucleotide-binding</keyword>
<dbReference type="GO" id="GO:0034085">
    <property type="term" value="P:establishment of sister chromatid cohesion"/>
    <property type="evidence" value="ECO:0007669"/>
    <property type="project" value="TreeGrafter"/>
</dbReference>
<dbReference type="STRING" id="10195.A0A3M7PP05"/>
<dbReference type="EC" id="3.6.1.15" evidence="2"/>
<dbReference type="EMBL" id="REGN01009627">
    <property type="protein sequence ID" value="RNA00719.1"/>
    <property type="molecule type" value="Genomic_DNA"/>
</dbReference>
<gene>
    <name evidence="2" type="ORF">BpHYR1_013884</name>
</gene>
<name>A0A3M7PP05_BRAPC</name>
<dbReference type="Pfam" id="PF06733">
    <property type="entry name" value="DEAD_2"/>
    <property type="match status" value="1"/>
</dbReference>
<sequence>MSAQNKKILQVKSLNGQEKPTDSDIKLSDELDLILDDYISDDDDFKEFDDEETDNDAKVTKIYFCSRTHSQISQFIGELKKTIYSDTVRVVTLGSRMVINFKKISRIYASMILLLNWAHSRQSMTGVLNYKKIKVMQKFY</sequence>
<evidence type="ECO:0000259" key="1">
    <source>
        <dbReference type="Pfam" id="PF06733"/>
    </source>
</evidence>
<dbReference type="Proteomes" id="UP000276133">
    <property type="component" value="Unassembled WGS sequence"/>
</dbReference>
<keyword evidence="3" id="KW-1185">Reference proteome</keyword>
<dbReference type="Gene3D" id="3.40.50.300">
    <property type="entry name" value="P-loop containing nucleotide triphosphate hydrolases"/>
    <property type="match status" value="1"/>
</dbReference>